<accession>A0A0S6W6X8</accession>
<proteinExistence type="predicted"/>
<organism evidence="2">
    <name type="scientific">Vecturithrix granuli</name>
    <dbReference type="NCBI Taxonomy" id="1499967"/>
    <lineage>
        <taxon>Bacteria</taxon>
        <taxon>Candidatus Moduliflexota</taxon>
        <taxon>Candidatus Vecturitrichia</taxon>
        <taxon>Candidatus Vecturitrichales</taxon>
        <taxon>Candidatus Vecturitrichaceae</taxon>
        <taxon>Candidatus Vecturithrix</taxon>
    </lineage>
</organism>
<feature type="domain" description="Polyphosphate kinase-2-related" evidence="1">
    <location>
        <begin position="291"/>
        <end position="514"/>
    </location>
</feature>
<feature type="domain" description="Polyphosphate kinase-2-related" evidence="1">
    <location>
        <begin position="10"/>
        <end position="233"/>
    </location>
</feature>
<evidence type="ECO:0000313" key="2">
    <source>
        <dbReference type="EMBL" id="GAK55405.1"/>
    </source>
</evidence>
<name>A0A0S6W6X8_VECG1</name>
<dbReference type="PANTHER" id="PTHR34383">
    <property type="entry name" value="POLYPHOSPHATE:AMP PHOSPHOTRANSFERASE-RELATED"/>
    <property type="match status" value="1"/>
</dbReference>
<dbReference type="Proteomes" id="UP000030661">
    <property type="component" value="Unassembled WGS sequence"/>
</dbReference>
<dbReference type="InterPro" id="IPR027417">
    <property type="entry name" value="P-loop_NTPase"/>
</dbReference>
<evidence type="ECO:0000313" key="3">
    <source>
        <dbReference type="Proteomes" id="UP000030661"/>
    </source>
</evidence>
<dbReference type="STRING" id="1499967.U27_02238"/>
<dbReference type="eggNOG" id="COG2326">
    <property type="taxonomic scope" value="Bacteria"/>
</dbReference>
<dbReference type="AlphaFoldDB" id="A0A0S6W6X8"/>
<evidence type="ECO:0000259" key="1">
    <source>
        <dbReference type="Pfam" id="PF03976"/>
    </source>
</evidence>
<dbReference type="EMBL" id="DF820463">
    <property type="protein sequence ID" value="GAK55405.1"/>
    <property type="molecule type" value="Genomic_DNA"/>
</dbReference>
<keyword evidence="3" id="KW-1185">Reference proteome</keyword>
<dbReference type="PANTHER" id="PTHR34383:SF3">
    <property type="entry name" value="POLYPHOSPHATE:AMP PHOSPHOTRANSFERASE"/>
    <property type="match status" value="1"/>
</dbReference>
<dbReference type="Gene3D" id="3.40.50.300">
    <property type="entry name" value="P-loop containing nucleotide triphosphate hydrolases"/>
    <property type="match status" value="2"/>
</dbReference>
<sequence>MLEQVDLSKKLSKEEYKAIASDLELRLGALQREALKLNIPVVIAFEGWDAAGKGTLINRLIQALDPRGCVVHAINAPNQEEQLRPFLWRFWIKTPPKGRIAVFDRSWYGRVLVERVDKLVKKSAWKRAYEEITAFERQLVDDGVLIIKFFLHISKKVQKKRFEQLEQSSSTAWKVTREDWKHHKQYDQYLEATEDMLAKTETNFAPWTVIESHDKRFATVKVFKTVIDRIETRIDEATRVHQTAEPTILTPHALSAASESGAEVQTKLQGPEIFDQLGSSILDRVDLTVELSQEEYRNKLEACQQRIFELEHEVYVKRIPVVIVYQGWDAAGKGGNIRRLTQSMDPRGYEVIPIAAPNDVEKSHHYLWRFWQKFPKAGHIAIFDRSWYGRILDERVEGFCSEQEWKRAYREINEMEAHIVSFGAVLIKFWLHIDPEEQLRRFEARQQDPHKLWKITDEDWRNRGKWEQYKQAVDEMLFRTSTTYAPWTIVEANSKYYARIKSLNTVIQAVESKLEEA</sequence>
<dbReference type="Pfam" id="PF03976">
    <property type="entry name" value="PPK2"/>
    <property type="match status" value="2"/>
</dbReference>
<gene>
    <name evidence="2" type="ORF">U27_02238</name>
</gene>
<dbReference type="HOGENOM" id="CLU_033786_0_0_0"/>
<reference evidence="2" key="1">
    <citation type="journal article" date="2015" name="PeerJ">
        <title>First genomic representation of candidate bacterial phylum KSB3 points to enhanced environmental sensing as a trigger of wastewater bulking.</title>
        <authorList>
            <person name="Sekiguchi Y."/>
            <person name="Ohashi A."/>
            <person name="Parks D.H."/>
            <person name="Yamauchi T."/>
            <person name="Tyson G.W."/>
            <person name="Hugenholtz P."/>
        </authorList>
    </citation>
    <scope>NUCLEOTIDE SEQUENCE [LARGE SCALE GENOMIC DNA]</scope>
</reference>
<dbReference type="InterPro" id="IPR022488">
    <property type="entry name" value="PPK2-related"/>
</dbReference>
<dbReference type="SUPFAM" id="SSF52540">
    <property type="entry name" value="P-loop containing nucleoside triphosphate hydrolases"/>
    <property type="match status" value="2"/>
</dbReference>
<protein>
    <recommendedName>
        <fullName evidence="1">Polyphosphate kinase-2-related domain-containing protein</fullName>
    </recommendedName>
</protein>